<dbReference type="InterPro" id="IPR000387">
    <property type="entry name" value="Tyr_Pase_dom"/>
</dbReference>
<dbReference type="SUPFAM" id="SSF52799">
    <property type="entry name" value="(Phosphotyrosine protein) phosphatases II"/>
    <property type="match status" value="1"/>
</dbReference>
<dbReference type="PROSITE" id="PS50206">
    <property type="entry name" value="RHODANESE_3"/>
    <property type="match status" value="1"/>
</dbReference>
<dbReference type="RefSeq" id="WP_114511603.1">
    <property type="nucleotide sequence ID" value="NZ_QPMK01000011.1"/>
</dbReference>
<dbReference type="GO" id="GO:0004725">
    <property type="term" value="F:protein tyrosine phosphatase activity"/>
    <property type="evidence" value="ECO:0007669"/>
    <property type="project" value="UniProtKB-EC"/>
</dbReference>
<sequence>MTVIHAVPVGGGILAIAPLPGSDGDYAGDLEHIHGWAPAMVLSLTTLAEMVAVGAQDLGAHLHDKGTRWVHLPLEDFGAPDADFEERWPAVRDSAVRALMGGGRVLVHCRGGCGRSGMVALRLMIEAGEAPDEALARLRGVRPCAVETDGQMDWAMAARRGAAVFLRHAH</sequence>
<feature type="domain" description="Tyrosine specific protein phosphatases" evidence="3">
    <location>
        <begin position="82"/>
        <end position="153"/>
    </location>
</feature>
<organism evidence="5 6">
    <name type="scientific">Thalassococcus profundi</name>
    <dbReference type="NCBI Taxonomy" id="2282382"/>
    <lineage>
        <taxon>Bacteria</taxon>
        <taxon>Pseudomonadati</taxon>
        <taxon>Pseudomonadota</taxon>
        <taxon>Alphaproteobacteria</taxon>
        <taxon>Rhodobacterales</taxon>
        <taxon>Roseobacteraceae</taxon>
        <taxon>Thalassococcus</taxon>
    </lineage>
</organism>
<evidence type="ECO:0000259" key="3">
    <source>
        <dbReference type="PROSITE" id="PS50056"/>
    </source>
</evidence>
<keyword evidence="2" id="KW-0378">Hydrolase</keyword>
<dbReference type="PANTHER" id="PTHR23339">
    <property type="entry name" value="TYROSINE SPECIFIC PROTEIN PHOSPHATASE AND DUAL SPECIFICITY PROTEIN PHOSPHATASE"/>
    <property type="match status" value="1"/>
</dbReference>
<dbReference type="PROSITE" id="PS50056">
    <property type="entry name" value="TYR_PHOSPHATASE_2"/>
    <property type="match status" value="1"/>
</dbReference>
<dbReference type="InterPro" id="IPR057023">
    <property type="entry name" value="PTP-SAK"/>
</dbReference>
<evidence type="ECO:0000259" key="4">
    <source>
        <dbReference type="PROSITE" id="PS50206"/>
    </source>
</evidence>
<evidence type="ECO:0000256" key="1">
    <source>
        <dbReference type="ARBA" id="ARBA00013064"/>
    </source>
</evidence>
<dbReference type="InterPro" id="IPR050561">
    <property type="entry name" value="PTP"/>
</dbReference>
<dbReference type="InterPro" id="IPR016130">
    <property type="entry name" value="Tyr_Pase_AS"/>
</dbReference>
<dbReference type="Pfam" id="PF22784">
    <property type="entry name" value="PTP-SAK"/>
    <property type="match status" value="1"/>
</dbReference>
<comment type="caution">
    <text evidence="5">The sequence shown here is derived from an EMBL/GenBank/DDBJ whole genome shotgun (WGS) entry which is preliminary data.</text>
</comment>
<evidence type="ECO:0000313" key="5">
    <source>
        <dbReference type="EMBL" id="RDD65562.1"/>
    </source>
</evidence>
<dbReference type="AlphaFoldDB" id="A0A369TL59"/>
<proteinExistence type="predicted"/>
<accession>A0A369TL59</accession>
<reference evidence="5 6" key="1">
    <citation type="submission" date="2018-07" db="EMBL/GenBank/DDBJ databases">
        <title>Thalassococcus profundi sp. nov., a marine bacterium isolated from deep seawater of Okinawa Trough.</title>
        <authorList>
            <person name="Yu M."/>
        </authorList>
    </citation>
    <scope>NUCLEOTIDE SEQUENCE [LARGE SCALE GENOMIC DNA]</scope>
    <source>
        <strain evidence="5 6">WRAS1</strain>
    </source>
</reference>
<dbReference type="PROSITE" id="PS00383">
    <property type="entry name" value="TYR_PHOSPHATASE_1"/>
    <property type="match status" value="1"/>
</dbReference>
<dbReference type="InterPro" id="IPR029021">
    <property type="entry name" value="Prot-tyrosine_phosphatase-like"/>
</dbReference>
<name>A0A369TL59_9RHOB</name>
<keyword evidence="6" id="KW-1185">Reference proteome</keyword>
<evidence type="ECO:0000313" key="6">
    <source>
        <dbReference type="Proteomes" id="UP000253977"/>
    </source>
</evidence>
<dbReference type="EMBL" id="QPMK01000011">
    <property type="protein sequence ID" value="RDD65562.1"/>
    <property type="molecule type" value="Genomic_DNA"/>
</dbReference>
<dbReference type="EC" id="3.1.3.48" evidence="1"/>
<dbReference type="Gene3D" id="3.90.190.10">
    <property type="entry name" value="Protein tyrosine phosphatase superfamily"/>
    <property type="match status" value="1"/>
</dbReference>
<dbReference type="InterPro" id="IPR001763">
    <property type="entry name" value="Rhodanese-like_dom"/>
</dbReference>
<dbReference type="Proteomes" id="UP000253977">
    <property type="component" value="Unassembled WGS sequence"/>
</dbReference>
<evidence type="ECO:0000256" key="2">
    <source>
        <dbReference type="ARBA" id="ARBA00022801"/>
    </source>
</evidence>
<protein>
    <recommendedName>
        <fullName evidence="1">protein-tyrosine-phosphatase</fullName>
        <ecNumber evidence="1">3.1.3.48</ecNumber>
    </recommendedName>
</protein>
<dbReference type="OrthoDB" id="9806482at2"/>
<feature type="domain" description="Rhodanese" evidence="4">
    <location>
        <begin position="70"/>
        <end position="123"/>
    </location>
</feature>
<gene>
    <name evidence="5" type="ORF">DU478_14065</name>
</gene>